<keyword evidence="2" id="KW-1185">Reference proteome</keyword>
<accession>A0ABN4ACV9</accession>
<name>A0ABN4ACV9_EMTOG</name>
<sequence>MFLYKFYMLLFALKIATCNCHSEVNKSGFQRAKKEYTITQSGRMPTCINENSGIAKAWQENYYWTINDSGGNTELYMVGEQGRVFDTLFVNDSQNIDWEDLAKDNKGNIYIGDFGNNNQNRKDLTIYKFKNGKTEKITFHYADQDHFPARQRIFDCEAFFWYEGRLYLFSKDWTQKHQTQLYSIPDQAGNYVLLPEQSIFLKSPVTSADISPNGKEFALLSYGKIYIFEVNAGKIDFSKPKSCIKIGRNQMEAIAYVNDTDLIMTNEQRRLYKVTRKDKLRE</sequence>
<organism evidence="1 2">
    <name type="scientific">Emticicia oligotrophica (strain DSM 17448 / CIP 109782 / MTCC 6937 / GPTSA100-15)</name>
    <dbReference type="NCBI Taxonomy" id="929562"/>
    <lineage>
        <taxon>Bacteria</taxon>
        <taxon>Pseudomonadati</taxon>
        <taxon>Bacteroidota</taxon>
        <taxon>Cytophagia</taxon>
        <taxon>Cytophagales</taxon>
        <taxon>Leadbetterellaceae</taxon>
        <taxon>Emticicia</taxon>
    </lineage>
</organism>
<evidence type="ECO:0000313" key="2">
    <source>
        <dbReference type="Proteomes" id="UP000002875"/>
    </source>
</evidence>
<dbReference type="SUPFAM" id="SSF63829">
    <property type="entry name" value="Calcium-dependent phosphotriesterase"/>
    <property type="match status" value="1"/>
</dbReference>
<gene>
    <name evidence="1" type="ordered locus">Emtol_0974</name>
</gene>
<dbReference type="Proteomes" id="UP000002875">
    <property type="component" value="Chromosome"/>
</dbReference>
<dbReference type="RefSeq" id="WP_015027825.1">
    <property type="nucleotide sequence ID" value="NC_018748.1"/>
</dbReference>
<reference evidence="1 2" key="1">
    <citation type="submission" date="2011-07" db="EMBL/GenBank/DDBJ databases">
        <title>The complete genome of chromosome of Emticicia oligotrophica DSM 17448.</title>
        <authorList>
            <consortium name="US DOE Joint Genome Institute (JGI-PGF)"/>
            <person name="Lucas S."/>
            <person name="Han J."/>
            <person name="Lapidus A."/>
            <person name="Bruce D."/>
            <person name="Goodwin L."/>
            <person name="Pitluck S."/>
            <person name="Peters L."/>
            <person name="Kyrpides N."/>
            <person name="Mavromatis K."/>
            <person name="Ivanova N."/>
            <person name="Ovchinnikova G."/>
            <person name="Teshima H."/>
            <person name="Detter J.C."/>
            <person name="Tapia R."/>
            <person name="Han C."/>
            <person name="Land M."/>
            <person name="Hauser L."/>
            <person name="Markowitz V."/>
            <person name="Cheng J.-F."/>
            <person name="Hugenholtz P."/>
            <person name="Woyke T."/>
            <person name="Wu D."/>
            <person name="Tindall B."/>
            <person name="Pomrenke H."/>
            <person name="Brambilla E."/>
            <person name="Klenk H.-P."/>
            <person name="Eisen J.A."/>
        </authorList>
    </citation>
    <scope>NUCLEOTIDE SEQUENCE [LARGE SCALE GENOMIC DNA]</scope>
    <source>
        <strain evidence="1 2">DSM 17448</strain>
    </source>
</reference>
<evidence type="ECO:0000313" key="1">
    <source>
        <dbReference type="EMBL" id="AFK02125.1"/>
    </source>
</evidence>
<evidence type="ECO:0008006" key="3">
    <source>
        <dbReference type="Google" id="ProtNLM"/>
    </source>
</evidence>
<dbReference type="EMBL" id="CP002961">
    <property type="protein sequence ID" value="AFK02125.1"/>
    <property type="molecule type" value="Genomic_DNA"/>
</dbReference>
<protein>
    <recommendedName>
        <fullName evidence="3">T9SS C-terminal target domain-containing protein</fullName>
    </recommendedName>
</protein>
<proteinExistence type="predicted"/>